<dbReference type="AlphaFoldDB" id="A0A218Z912"/>
<dbReference type="OrthoDB" id="691673at2759"/>
<feature type="region of interest" description="Disordered" evidence="1">
    <location>
        <begin position="242"/>
        <end position="356"/>
    </location>
</feature>
<proteinExistence type="predicted"/>
<evidence type="ECO:0000313" key="3">
    <source>
        <dbReference type="Proteomes" id="UP000242519"/>
    </source>
</evidence>
<dbReference type="Proteomes" id="UP000242519">
    <property type="component" value="Unassembled WGS sequence"/>
</dbReference>
<organism evidence="2 3">
    <name type="scientific">Diplocarpon coronariae</name>
    <dbReference type="NCBI Taxonomy" id="2795749"/>
    <lineage>
        <taxon>Eukaryota</taxon>
        <taxon>Fungi</taxon>
        <taxon>Dikarya</taxon>
        <taxon>Ascomycota</taxon>
        <taxon>Pezizomycotina</taxon>
        <taxon>Leotiomycetes</taxon>
        <taxon>Helotiales</taxon>
        <taxon>Drepanopezizaceae</taxon>
        <taxon>Diplocarpon</taxon>
    </lineage>
</organism>
<feature type="region of interest" description="Disordered" evidence="1">
    <location>
        <begin position="170"/>
        <end position="202"/>
    </location>
</feature>
<comment type="caution">
    <text evidence="2">The sequence shown here is derived from an EMBL/GenBank/DDBJ whole genome shotgun (WGS) entry which is preliminary data.</text>
</comment>
<accession>A0A218Z912</accession>
<evidence type="ECO:0000313" key="2">
    <source>
        <dbReference type="EMBL" id="OWP04023.1"/>
    </source>
</evidence>
<sequence length="492" mass="55747">MSDFQCSFLGEVNAGFKGYCFDDYSRFLQKELEAEEAQRNLPANVFQESASRGIEQPDSSNASQYISLDEYDFDEYSANAWYKDRLEFGNLFSELDQDQTAFGDKQAAVFKPVAIQYPILAPVEHSYSDSDEDSDEDESVIEIFEASSRRIYSDKSPCWTKDDSLAQRSSVYSASNSEDETSDDDNLDEGDGADEDSICAYDTYSDGDIEPFPLYVEPFPEVESASNVGDCIVSLSERVKLSRRGQKSSLSPEIKKRYLEEDEDLSDSDSDSDPQFRPAAERFKSQPTKKALSNKKRVWDDDDDLSDPGCQPPALKKARTQPSNRSPPSKKRSRDDIVEVDCESIKPPKQKKGRGSKEPYVFVKVAAKGPVLGRPSVRSLPLPPIVQTSLMVGKGEWAHFERATLYYLLVEHRNLENREGLAPLKDEKLHRHMSNLMRIRYNIVRSPLGCRNWWNRHGRFETGWDERINGKGSLITSSQVKKSSKKSTLCRP</sequence>
<reference evidence="2 3" key="1">
    <citation type="submission" date="2017-04" db="EMBL/GenBank/DDBJ databases">
        <title>Draft genome sequence of Marssonina coronaria NL1: causal agent of apple blotch.</title>
        <authorList>
            <person name="Cheng Q."/>
        </authorList>
    </citation>
    <scope>NUCLEOTIDE SEQUENCE [LARGE SCALE GENOMIC DNA]</scope>
    <source>
        <strain evidence="2 3">NL1</strain>
    </source>
</reference>
<protein>
    <submittedName>
        <fullName evidence="2">Uncharacterized protein</fullName>
    </submittedName>
</protein>
<dbReference type="STRING" id="503106.A0A218Z912"/>
<keyword evidence="3" id="KW-1185">Reference proteome</keyword>
<evidence type="ECO:0000256" key="1">
    <source>
        <dbReference type="SAM" id="MobiDB-lite"/>
    </source>
</evidence>
<dbReference type="EMBL" id="MZNU01000142">
    <property type="protein sequence ID" value="OWP04023.1"/>
    <property type="molecule type" value="Genomic_DNA"/>
</dbReference>
<feature type="compositionally biased region" description="Acidic residues" evidence="1">
    <location>
        <begin position="260"/>
        <end position="272"/>
    </location>
</feature>
<name>A0A218Z912_9HELO</name>
<gene>
    <name evidence="2" type="ORF">B2J93_8404</name>
</gene>
<dbReference type="InParanoid" id="A0A218Z912"/>
<feature type="compositionally biased region" description="Acidic residues" evidence="1">
    <location>
        <begin position="177"/>
        <end position="197"/>
    </location>
</feature>